<feature type="coiled-coil region" evidence="1">
    <location>
        <begin position="848"/>
        <end position="886"/>
    </location>
</feature>
<accession>A0A662ZDT8</accession>
<evidence type="ECO:0000313" key="3">
    <source>
        <dbReference type="EMBL" id="SFK36982.1"/>
    </source>
</evidence>
<evidence type="ECO:0000256" key="2">
    <source>
        <dbReference type="SAM" id="MobiDB-lite"/>
    </source>
</evidence>
<dbReference type="Pfam" id="PF12128">
    <property type="entry name" value="DUF3584"/>
    <property type="match status" value="1"/>
</dbReference>
<name>A0A662ZDT8_9GAMM</name>
<proteinExistence type="predicted"/>
<dbReference type="AlphaFoldDB" id="A0A662ZDT8"/>
<keyword evidence="4" id="KW-1185">Reference proteome</keyword>
<gene>
    <name evidence="3" type="ORF">SAMN04487865_10626</name>
</gene>
<dbReference type="EMBL" id="FOSF01000062">
    <property type="protein sequence ID" value="SFK36982.1"/>
    <property type="molecule type" value="Genomic_DNA"/>
</dbReference>
<keyword evidence="1" id="KW-0175">Coiled coil</keyword>
<evidence type="ECO:0000256" key="1">
    <source>
        <dbReference type="SAM" id="Coils"/>
    </source>
</evidence>
<protein>
    <recommendedName>
        <fullName evidence="5">ATP-binding protein</fullName>
    </recommendedName>
</protein>
<evidence type="ECO:0008006" key="5">
    <source>
        <dbReference type="Google" id="ProtNLM"/>
    </source>
</evidence>
<evidence type="ECO:0000313" key="4">
    <source>
        <dbReference type="Proteomes" id="UP000243374"/>
    </source>
</evidence>
<feature type="coiled-coil region" evidence="1">
    <location>
        <begin position="278"/>
        <end position="387"/>
    </location>
</feature>
<reference evidence="3 4" key="1">
    <citation type="submission" date="2016-10" db="EMBL/GenBank/DDBJ databases">
        <authorList>
            <person name="Varghese N."/>
            <person name="Submissions S."/>
        </authorList>
    </citation>
    <scope>NUCLEOTIDE SEQUENCE [LARGE SCALE GENOMIC DNA]</scope>
    <source>
        <strain evidence="3 4">22B</strain>
    </source>
</reference>
<dbReference type="OrthoDB" id="9810371at2"/>
<organism evidence="3 4">
    <name type="scientific">Succinivibrio dextrinosolvens</name>
    <dbReference type="NCBI Taxonomy" id="83771"/>
    <lineage>
        <taxon>Bacteria</taxon>
        <taxon>Pseudomonadati</taxon>
        <taxon>Pseudomonadota</taxon>
        <taxon>Gammaproteobacteria</taxon>
        <taxon>Aeromonadales</taxon>
        <taxon>Succinivibrionaceae</taxon>
        <taxon>Succinivibrio</taxon>
    </lineage>
</organism>
<feature type="coiled-coil region" evidence="1">
    <location>
        <begin position="414"/>
        <end position="544"/>
    </location>
</feature>
<dbReference type="InterPro" id="IPR021979">
    <property type="entry name" value="DUF3584"/>
</dbReference>
<sequence>MSQELEQNITGLQNIYLNNSIFTGLLSQISCEGHTVNFGNNGAGKTTILNLIPIFYGLKPNRLISQRGNKLSFVDFYLPYSTSIIVFEYLKNGEARNSLIFRHNDTFRYCFVKGKAEDLLFSEEAIEALKKINSTENWIKQYLQINKNYEVSKIIDSSELYQAILMNNRDIISQRRDRSEFALTASKFALCSSREEIRNLASLTAVMLSDRSKLLEELKQMLVMCYVSNQVSINLPKTRQGRSDLEELEAVSELSSKIKNFNQAVEIKKEIADDWGFISECERNLKQLSQIKNQERDQLKTVLTAKREELKTTRDNLNEVIGRYTEQKSEAEHQKNSAFNLIEKLQNQKDIFDAGNIAEKSESFEQLANYKGELDRALKYRNDLQQDFQDKSAPIELKKSNRVNELITEKNKVFQKLTRELADNKDKLNSIEEKFRNREQHLKDEMHTKLVELESQFKAREKELDDKVRNLTNQKFTDGNFTTEEENTLQTAQRDLDRYTSELFLNLKTQTAKQQEIDGDKNSLKEISKQIASLSDRHSKLLKEKSEVLEQLNPPESSLIGFMEKNLPGWRDNVGKVLRKELLFTKGLKPYLADNDNNDDKDHNSVFGLGFSLDEIDTPDYIKSRAEIEEKSLRLDEEIMTVADAKDKQEKILASAQNTLSVHENELSDLKREEKNLSENQSSAKSNLEELTAKFKQNCAERLKVINEEIDNCSTSKNRLEISMQNNRQKHAEFLKNRLLDYKADFDSERAPVIALEKALQERLDSLDDEYQQKYEDIESSYKEELIKSGINYEILKKAQEECRKAKEIYNRVLSYEEEVTKYNVFMAGPYSLLETHRKDLAMAEDLFEKYSSLIATEKQKLKELETEFTNEINRLRTQIENLDIQCNAITSFFSSNQANLAQARPEYEDKAYLPENLSIENMICRCEEKLKAVFSKQEKLINNVDSVRRTMENQTGPQNRIGGYWNNIIEALKVKFGNDINANSRDIRFYFALTDRLASFITSDFKILREAIIKAFVSSAIEFSNFYENLRHFNNVVRQVSGSFEKRLTTYNPLDTITDIKVGLVSKIENLEMYPKLASFAKCYNSWDEENRGNGDLVHPSEELIRYFSYVSQALVNNEIDSDINTLIDINISMNINGRHVVVRSDRDLTSGGSTGESKLAINVIFCGLTRMLCPDPNIKIHWPIDEIGEIYNDNLQKIFTMTERYGIYLFCAQPNLSYDKVQMFNSKNNISRTEGVKRCVEGYEEDPDNPLIDLLTEGKEA</sequence>
<dbReference type="RefSeq" id="WP_074841491.1">
    <property type="nucleotide sequence ID" value="NZ_CP047056.1"/>
</dbReference>
<feature type="compositionally biased region" description="Basic and acidic residues" evidence="2">
    <location>
        <begin position="665"/>
        <end position="677"/>
    </location>
</feature>
<feature type="region of interest" description="Disordered" evidence="2">
    <location>
        <begin position="665"/>
        <end position="685"/>
    </location>
</feature>
<dbReference type="Proteomes" id="UP000243374">
    <property type="component" value="Unassembled WGS sequence"/>
</dbReference>